<dbReference type="AlphaFoldDB" id="A0A6A4GSG6"/>
<protein>
    <submittedName>
        <fullName evidence="2">Uncharacterized protein</fullName>
    </submittedName>
</protein>
<keyword evidence="1" id="KW-0472">Membrane</keyword>
<feature type="transmembrane region" description="Helical" evidence="1">
    <location>
        <begin position="75"/>
        <end position="92"/>
    </location>
</feature>
<keyword evidence="1" id="KW-1133">Transmembrane helix</keyword>
<organism evidence="2 3">
    <name type="scientific">Gymnopus androsaceus JB14</name>
    <dbReference type="NCBI Taxonomy" id="1447944"/>
    <lineage>
        <taxon>Eukaryota</taxon>
        <taxon>Fungi</taxon>
        <taxon>Dikarya</taxon>
        <taxon>Basidiomycota</taxon>
        <taxon>Agaricomycotina</taxon>
        <taxon>Agaricomycetes</taxon>
        <taxon>Agaricomycetidae</taxon>
        <taxon>Agaricales</taxon>
        <taxon>Marasmiineae</taxon>
        <taxon>Omphalotaceae</taxon>
        <taxon>Gymnopus</taxon>
    </lineage>
</organism>
<keyword evidence="1" id="KW-0812">Transmembrane</keyword>
<sequence length="127" mass="15127">MILESGRIFVRKPRSNFPCPKPRAESKHTARQPGFFEQLDCPQVLVHRMRHCYYELRSIRFTVFLWRLVSIRSHSIAVFLKLLQGAIFAYLFHSQTDLFFFDASTTTNVFYFILKILVYSPWCVSIW</sequence>
<accession>A0A6A4GSG6</accession>
<evidence type="ECO:0000256" key="1">
    <source>
        <dbReference type="SAM" id="Phobius"/>
    </source>
</evidence>
<evidence type="ECO:0000313" key="3">
    <source>
        <dbReference type="Proteomes" id="UP000799118"/>
    </source>
</evidence>
<feature type="transmembrane region" description="Helical" evidence="1">
    <location>
        <begin position="98"/>
        <end position="118"/>
    </location>
</feature>
<reference evidence="2" key="1">
    <citation type="journal article" date="2019" name="Environ. Microbiol.">
        <title>Fungal ecological strategies reflected in gene transcription - a case study of two litter decomposers.</title>
        <authorList>
            <person name="Barbi F."/>
            <person name="Kohler A."/>
            <person name="Barry K."/>
            <person name="Baskaran P."/>
            <person name="Daum C."/>
            <person name="Fauchery L."/>
            <person name="Ihrmark K."/>
            <person name="Kuo A."/>
            <person name="LaButti K."/>
            <person name="Lipzen A."/>
            <person name="Morin E."/>
            <person name="Grigoriev I.V."/>
            <person name="Henrissat B."/>
            <person name="Lindahl B."/>
            <person name="Martin F."/>
        </authorList>
    </citation>
    <scope>NUCLEOTIDE SEQUENCE</scope>
    <source>
        <strain evidence="2">JB14</strain>
    </source>
</reference>
<gene>
    <name evidence="2" type="ORF">BT96DRAFT_1025325</name>
</gene>
<proteinExistence type="predicted"/>
<keyword evidence="3" id="KW-1185">Reference proteome</keyword>
<evidence type="ECO:0000313" key="2">
    <source>
        <dbReference type="EMBL" id="KAE9388691.1"/>
    </source>
</evidence>
<dbReference type="Proteomes" id="UP000799118">
    <property type="component" value="Unassembled WGS sequence"/>
</dbReference>
<dbReference type="EMBL" id="ML769731">
    <property type="protein sequence ID" value="KAE9388691.1"/>
    <property type="molecule type" value="Genomic_DNA"/>
</dbReference>
<name>A0A6A4GSG6_9AGAR</name>